<sequence length="448" mass="48664">MSQGAFFIPGQQPPQPQGFPQQQQVMFQGMNPQQGYQNQPQPAQNAYVPVSPQVAPQLSQQQGAPAFSQFQGFNQPQQQQQYNAQTYAQPSKELKLAVSNAEQTLKQIEKITSIPRAQFLAQNPTITTLNKAQELLELKINQAHFEKIDSVLYLLIHKFQLLETENQPTSLLDQFLREQELLKNAFVEEPVPTAQMSQNQVPVVNNQPVQGLNLGAQGVGQGVQGMNVPGLNLGSPQGQPMNGQQINLSGSMGVSSPISSSQSGFGNVPPQPGMPMNQAQINPMNNAFGANMSPQSNNMNPQANYNMPPQQPMNAPYSNIGAGVGAQINLAQGISTQGVSANPMNGAQVQYGGMPVNNPPILPNQQPMNAIPSPVQKYAVQVGTSACPESLNDVGSYLTNNLKGINLEVQNGDIILYCDNTRLPEVRHYINDITTKLSQIQVIEHKIQ</sequence>
<organism evidence="2">
    <name type="scientific">Hexamita inflata</name>
    <dbReference type="NCBI Taxonomy" id="28002"/>
    <lineage>
        <taxon>Eukaryota</taxon>
        <taxon>Metamonada</taxon>
        <taxon>Diplomonadida</taxon>
        <taxon>Hexamitidae</taxon>
        <taxon>Hexamitinae</taxon>
        <taxon>Hexamita</taxon>
    </lineage>
</organism>
<evidence type="ECO:0000313" key="3">
    <source>
        <dbReference type="EMBL" id="CAL6057936.1"/>
    </source>
</evidence>
<comment type="caution">
    <text evidence="2">The sequence shown here is derived from an EMBL/GenBank/DDBJ whole genome shotgun (WGS) entry which is preliminary data.</text>
</comment>
<dbReference type="EMBL" id="CAXDID020000217">
    <property type="protein sequence ID" value="CAL6057936.1"/>
    <property type="molecule type" value="Genomic_DNA"/>
</dbReference>
<evidence type="ECO:0000313" key="4">
    <source>
        <dbReference type="Proteomes" id="UP001642409"/>
    </source>
</evidence>
<gene>
    <name evidence="2" type="ORF">HINF_LOCUS32881</name>
    <name evidence="3" type="ORF">HINF_LOCUS47826</name>
</gene>
<name>A0AA86UAP1_9EUKA</name>
<dbReference type="AlphaFoldDB" id="A0AA86UAP1"/>
<feature type="region of interest" description="Disordered" evidence="1">
    <location>
        <begin position="1"/>
        <end position="20"/>
    </location>
</feature>
<reference evidence="2" key="1">
    <citation type="submission" date="2023-06" db="EMBL/GenBank/DDBJ databases">
        <authorList>
            <person name="Kurt Z."/>
        </authorList>
    </citation>
    <scope>NUCLEOTIDE SEQUENCE</scope>
</reference>
<dbReference type="EMBL" id="CATOUU010000742">
    <property type="protein sequence ID" value="CAI9945236.1"/>
    <property type="molecule type" value="Genomic_DNA"/>
</dbReference>
<dbReference type="Proteomes" id="UP001642409">
    <property type="component" value="Unassembled WGS sequence"/>
</dbReference>
<keyword evidence="4" id="KW-1185">Reference proteome</keyword>
<proteinExistence type="predicted"/>
<protein>
    <submittedName>
        <fullName evidence="3">Hypothetical_protein</fullName>
    </submittedName>
</protein>
<feature type="compositionally biased region" description="Low complexity" evidence="1">
    <location>
        <begin position="1"/>
        <end position="10"/>
    </location>
</feature>
<reference evidence="3 4" key="2">
    <citation type="submission" date="2024-07" db="EMBL/GenBank/DDBJ databases">
        <authorList>
            <person name="Akdeniz Z."/>
        </authorList>
    </citation>
    <scope>NUCLEOTIDE SEQUENCE [LARGE SCALE GENOMIC DNA]</scope>
</reference>
<evidence type="ECO:0000313" key="2">
    <source>
        <dbReference type="EMBL" id="CAI9945236.1"/>
    </source>
</evidence>
<accession>A0AA86UAP1</accession>
<evidence type="ECO:0000256" key="1">
    <source>
        <dbReference type="SAM" id="MobiDB-lite"/>
    </source>
</evidence>